<reference evidence="3" key="1">
    <citation type="submission" date="2025-08" db="UniProtKB">
        <authorList>
            <consortium name="RefSeq"/>
        </authorList>
    </citation>
    <scope>IDENTIFICATION</scope>
    <source>
        <strain evidence="3">15112-1751.03</strain>
        <tissue evidence="3">Whole Adult</tissue>
    </source>
</reference>
<dbReference type="InterPro" id="IPR013653">
    <property type="entry name" value="GCN5-like_dom"/>
</dbReference>
<dbReference type="Proteomes" id="UP000515160">
    <property type="component" value="Chromosome 2L"/>
</dbReference>
<dbReference type="InterPro" id="IPR053225">
    <property type="entry name" value="Acyl-CoA_N-acyltransferase"/>
</dbReference>
<organism evidence="2 3">
    <name type="scientific">Drosophila albomicans</name>
    <name type="common">Fruit fly</name>
    <dbReference type="NCBI Taxonomy" id="7291"/>
    <lineage>
        <taxon>Eukaryota</taxon>
        <taxon>Metazoa</taxon>
        <taxon>Ecdysozoa</taxon>
        <taxon>Arthropoda</taxon>
        <taxon>Hexapoda</taxon>
        <taxon>Insecta</taxon>
        <taxon>Pterygota</taxon>
        <taxon>Neoptera</taxon>
        <taxon>Endopterygota</taxon>
        <taxon>Diptera</taxon>
        <taxon>Brachycera</taxon>
        <taxon>Muscomorpha</taxon>
        <taxon>Ephydroidea</taxon>
        <taxon>Drosophilidae</taxon>
        <taxon>Drosophila</taxon>
    </lineage>
</organism>
<dbReference type="PANTHER" id="PTHR20958:SF10">
    <property type="entry name" value="GH05617P-RELATED"/>
    <property type="match status" value="1"/>
</dbReference>
<dbReference type="GeneID" id="117564727"/>
<dbReference type="InterPro" id="IPR000182">
    <property type="entry name" value="GNAT_dom"/>
</dbReference>
<dbReference type="Pfam" id="PF08445">
    <property type="entry name" value="FR47"/>
    <property type="match status" value="1"/>
</dbReference>
<name>A0A6P8W7V1_DROAB</name>
<gene>
    <name evidence="3" type="primary">LOC117564727</name>
</gene>
<dbReference type="PROSITE" id="PS51186">
    <property type="entry name" value="GNAT"/>
    <property type="match status" value="1"/>
</dbReference>
<dbReference type="AlphaFoldDB" id="A0A6P8W7V1"/>
<evidence type="ECO:0000313" key="2">
    <source>
        <dbReference type="Proteomes" id="UP000515160"/>
    </source>
</evidence>
<evidence type="ECO:0000259" key="1">
    <source>
        <dbReference type="PROSITE" id="PS51186"/>
    </source>
</evidence>
<keyword evidence="2" id="KW-1185">Reference proteome</keyword>
<evidence type="ECO:0000313" key="3">
    <source>
        <dbReference type="RefSeq" id="XP_034099504.1"/>
    </source>
</evidence>
<dbReference type="OrthoDB" id="7305308at2759"/>
<dbReference type="Gene3D" id="3.40.630.30">
    <property type="match status" value="2"/>
</dbReference>
<proteinExistence type="predicted"/>
<sequence>MTQLLLDADCLLEISSNMWPTLQNLYSSKKTESIGYNLIKNYVEWIDKKINLDVKCFTIDEDWRKDGTFIMIAKHGGISDYVYFNTLSEDFDRLIRLLYAFITQTKVPLFLYGYGGRLKSAVDDCIRRLSSKKFHETVKTAWYKASKELVATFSTEAPPGITLRKLEIEDAETVNELWPHHTKRSIKFVKHVIENDLTIAACDSNGKLLAWCLRLPLGSLGLLQVMPSQKRLGLGSLMVRVLSKKIAEQDLDVFAPVVTENTPSRRMFEKLGFQKIDNIYWTLEEY</sequence>
<protein>
    <submittedName>
        <fullName evidence="3">Uncharacterized protein LOC117564727</fullName>
    </submittedName>
</protein>
<feature type="domain" description="N-acetyltransferase" evidence="1">
    <location>
        <begin position="161"/>
        <end position="286"/>
    </location>
</feature>
<dbReference type="GO" id="GO:0016747">
    <property type="term" value="F:acyltransferase activity, transferring groups other than amino-acyl groups"/>
    <property type="evidence" value="ECO:0007669"/>
    <property type="project" value="InterPro"/>
</dbReference>
<dbReference type="PANTHER" id="PTHR20958">
    <property type="entry name" value="GLYCINE N-ACYLTRANSFERASE-LIKE PROTEIN"/>
    <property type="match status" value="1"/>
</dbReference>
<accession>A0A6P8W7V1</accession>
<dbReference type="InterPro" id="IPR016181">
    <property type="entry name" value="Acyl_CoA_acyltransferase"/>
</dbReference>
<dbReference type="RefSeq" id="XP_034099504.1">
    <property type="nucleotide sequence ID" value="XM_034243613.2"/>
</dbReference>
<dbReference type="SUPFAM" id="SSF55729">
    <property type="entry name" value="Acyl-CoA N-acyltransferases (Nat)"/>
    <property type="match status" value="1"/>
</dbReference>